<proteinExistence type="inferred from homology"/>
<dbReference type="Proteomes" id="UP000184063">
    <property type="component" value="Unassembled WGS sequence"/>
</dbReference>
<dbReference type="PANTHER" id="PTHR42748">
    <property type="entry name" value="NITROGEN METABOLITE REPRESSION PROTEIN NMRA FAMILY MEMBER"/>
    <property type="match status" value="1"/>
</dbReference>
<evidence type="ECO:0000313" key="5">
    <source>
        <dbReference type="Proteomes" id="UP000184063"/>
    </source>
</evidence>
<dbReference type="Gene3D" id="3.40.50.720">
    <property type="entry name" value="NAD(P)-binding Rossmann-like Domain"/>
    <property type="match status" value="1"/>
</dbReference>
<dbReference type="GO" id="GO:0005634">
    <property type="term" value="C:nucleus"/>
    <property type="evidence" value="ECO:0007669"/>
    <property type="project" value="TreeGrafter"/>
</dbReference>
<dbReference type="SUPFAM" id="SSF51735">
    <property type="entry name" value="NAD(P)-binding Rossmann-fold domains"/>
    <property type="match status" value="1"/>
</dbReference>
<organism evidence="4 5">
    <name type="scientific">Aspergillus luchuensis (strain CBS 106.47)</name>
    <dbReference type="NCBI Taxonomy" id="1137211"/>
    <lineage>
        <taxon>Eukaryota</taxon>
        <taxon>Fungi</taxon>
        <taxon>Dikarya</taxon>
        <taxon>Ascomycota</taxon>
        <taxon>Pezizomycotina</taxon>
        <taxon>Eurotiomycetes</taxon>
        <taxon>Eurotiomycetidae</taxon>
        <taxon>Eurotiales</taxon>
        <taxon>Aspergillaceae</taxon>
        <taxon>Aspergillus</taxon>
        <taxon>Aspergillus subgen. Circumdati</taxon>
    </lineage>
</organism>
<dbReference type="PANTHER" id="PTHR42748:SF14">
    <property type="entry name" value="SNOAL-LIKE DOMAIN-CONTAINING PROTEIN"/>
    <property type="match status" value="1"/>
</dbReference>
<dbReference type="InterPro" id="IPR051164">
    <property type="entry name" value="NmrA-like_oxidored"/>
</dbReference>
<sequence length="311" mass="34877">MREILVIGGTGAQGLPVIKALSSSEKFSVRSARAQEVARLPNVSLNEEGRQDNQEDLHKAFNGIYGAWVNTDGFTIGEKNVLFYGCRAYEIARHHRHADWDENYHWGHNDAKGRVADYILAQGQAGMKSSVLTTGPYMNMLWDGMFVPTQEPDRTSVWANPAKSGKIPLIALEVVGHDSLWLFKNLPESAGMNLKIATDEFSFADIAAAFTEVTGKKGVHRYVPLEDAVTDESTMTWRQNFSAWWKYWGEGRAEHRDFTLLNRIHPNCISSLNDWIRMAKYNGLRKTVLKGVEDLKRSSAAMQQQQAASSA</sequence>
<dbReference type="InterPro" id="IPR036291">
    <property type="entry name" value="NAD(P)-bd_dom_sf"/>
</dbReference>
<evidence type="ECO:0000256" key="2">
    <source>
        <dbReference type="ARBA" id="ARBA00022857"/>
    </source>
</evidence>
<keyword evidence="2" id="KW-0521">NADP</keyword>
<gene>
    <name evidence="4" type="ORF">ASPFODRAFT_57810</name>
</gene>
<dbReference type="Gene3D" id="3.90.25.10">
    <property type="entry name" value="UDP-galactose 4-epimerase, domain 1"/>
    <property type="match status" value="1"/>
</dbReference>
<dbReference type="Pfam" id="PF05368">
    <property type="entry name" value="NmrA"/>
    <property type="match status" value="1"/>
</dbReference>
<dbReference type="AlphaFoldDB" id="A0A1M3TR41"/>
<dbReference type="OrthoDB" id="300709at2759"/>
<evidence type="ECO:0000313" key="4">
    <source>
        <dbReference type="EMBL" id="OJZ89042.1"/>
    </source>
</evidence>
<dbReference type="EMBL" id="KV878238">
    <property type="protein sequence ID" value="OJZ89042.1"/>
    <property type="molecule type" value="Genomic_DNA"/>
</dbReference>
<reference evidence="5" key="1">
    <citation type="journal article" date="2017" name="Genome Biol.">
        <title>Comparative genomics reveals high biological diversity and specific adaptations in the industrially and medically important fungal genus Aspergillus.</title>
        <authorList>
            <person name="de Vries R.P."/>
            <person name="Riley R."/>
            <person name="Wiebenga A."/>
            <person name="Aguilar-Osorio G."/>
            <person name="Amillis S."/>
            <person name="Uchima C.A."/>
            <person name="Anderluh G."/>
            <person name="Asadollahi M."/>
            <person name="Askin M."/>
            <person name="Barry K."/>
            <person name="Battaglia E."/>
            <person name="Bayram O."/>
            <person name="Benocci T."/>
            <person name="Braus-Stromeyer S.A."/>
            <person name="Caldana C."/>
            <person name="Canovas D."/>
            <person name="Cerqueira G.C."/>
            <person name="Chen F."/>
            <person name="Chen W."/>
            <person name="Choi C."/>
            <person name="Clum A."/>
            <person name="Dos Santos R.A."/>
            <person name="Damasio A.R."/>
            <person name="Diallinas G."/>
            <person name="Emri T."/>
            <person name="Fekete E."/>
            <person name="Flipphi M."/>
            <person name="Freyberg S."/>
            <person name="Gallo A."/>
            <person name="Gournas C."/>
            <person name="Habgood R."/>
            <person name="Hainaut M."/>
            <person name="Harispe M.L."/>
            <person name="Henrissat B."/>
            <person name="Hilden K.S."/>
            <person name="Hope R."/>
            <person name="Hossain A."/>
            <person name="Karabika E."/>
            <person name="Karaffa L."/>
            <person name="Karanyi Z."/>
            <person name="Krasevec N."/>
            <person name="Kuo A."/>
            <person name="Kusch H."/>
            <person name="LaButti K."/>
            <person name="Lagendijk E.L."/>
            <person name="Lapidus A."/>
            <person name="Levasseur A."/>
            <person name="Lindquist E."/>
            <person name="Lipzen A."/>
            <person name="Logrieco A.F."/>
            <person name="MacCabe A."/>
            <person name="Maekelae M.R."/>
            <person name="Malavazi I."/>
            <person name="Melin P."/>
            <person name="Meyer V."/>
            <person name="Mielnichuk N."/>
            <person name="Miskei M."/>
            <person name="Molnar A.P."/>
            <person name="Mule G."/>
            <person name="Ngan C.Y."/>
            <person name="Orejas M."/>
            <person name="Orosz E."/>
            <person name="Ouedraogo J.P."/>
            <person name="Overkamp K.M."/>
            <person name="Park H.-S."/>
            <person name="Perrone G."/>
            <person name="Piumi F."/>
            <person name="Punt P.J."/>
            <person name="Ram A.F."/>
            <person name="Ramon A."/>
            <person name="Rauscher S."/>
            <person name="Record E."/>
            <person name="Riano-Pachon D.M."/>
            <person name="Robert V."/>
            <person name="Roehrig J."/>
            <person name="Ruller R."/>
            <person name="Salamov A."/>
            <person name="Salih N.S."/>
            <person name="Samson R.A."/>
            <person name="Sandor E."/>
            <person name="Sanguinetti M."/>
            <person name="Schuetze T."/>
            <person name="Sepcic K."/>
            <person name="Shelest E."/>
            <person name="Sherlock G."/>
            <person name="Sophianopoulou V."/>
            <person name="Squina F.M."/>
            <person name="Sun H."/>
            <person name="Susca A."/>
            <person name="Todd R.B."/>
            <person name="Tsang A."/>
            <person name="Unkles S.E."/>
            <person name="van de Wiele N."/>
            <person name="van Rossen-Uffink D."/>
            <person name="Oliveira J.V."/>
            <person name="Vesth T.C."/>
            <person name="Visser J."/>
            <person name="Yu J.-H."/>
            <person name="Zhou M."/>
            <person name="Andersen M.R."/>
            <person name="Archer D.B."/>
            <person name="Baker S.E."/>
            <person name="Benoit I."/>
            <person name="Brakhage A.A."/>
            <person name="Braus G.H."/>
            <person name="Fischer R."/>
            <person name="Frisvad J.C."/>
            <person name="Goldman G.H."/>
            <person name="Houbraken J."/>
            <person name="Oakley B."/>
            <person name="Pocsi I."/>
            <person name="Scazzocchio C."/>
            <person name="Seiboth B."/>
            <person name="vanKuyk P.A."/>
            <person name="Wortman J."/>
            <person name="Dyer P.S."/>
            <person name="Grigoriev I.V."/>
        </authorList>
    </citation>
    <scope>NUCLEOTIDE SEQUENCE [LARGE SCALE GENOMIC DNA]</scope>
    <source>
        <strain evidence="5">CBS 106.47</strain>
    </source>
</reference>
<name>A0A1M3TR41_ASPLC</name>
<evidence type="ECO:0000259" key="3">
    <source>
        <dbReference type="Pfam" id="PF05368"/>
    </source>
</evidence>
<accession>A0A1M3TR41</accession>
<dbReference type="InterPro" id="IPR008030">
    <property type="entry name" value="NmrA-like"/>
</dbReference>
<feature type="domain" description="NmrA-like" evidence="3">
    <location>
        <begin position="99"/>
        <end position="228"/>
    </location>
</feature>
<dbReference type="VEuPathDB" id="FungiDB:ASPFODRAFT_57810"/>
<comment type="similarity">
    <text evidence="1">Belongs to the NmrA-type oxidoreductase family.</text>
</comment>
<evidence type="ECO:0000256" key="1">
    <source>
        <dbReference type="ARBA" id="ARBA00006328"/>
    </source>
</evidence>
<protein>
    <recommendedName>
        <fullName evidence="3">NmrA-like domain-containing protein</fullName>
    </recommendedName>
</protein>